<evidence type="ECO:0000256" key="5">
    <source>
        <dbReference type="ARBA" id="ARBA00008392"/>
    </source>
</evidence>
<reference evidence="13 14" key="1">
    <citation type="journal article" date="2020" name="Nat. Food">
        <title>A phased Vanilla planifolia genome enables genetic improvement of flavour and production.</title>
        <authorList>
            <person name="Hasing T."/>
            <person name="Tang H."/>
            <person name="Brym M."/>
            <person name="Khazi F."/>
            <person name="Huang T."/>
            <person name="Chambers A.H."/>
        </authorList>
    </citation>
    <scope>NUCLEOTIDE SEQUENCE [LARGE SCALE GENOMIC DNA]</scope>
    <source>
        <tissue evidence="13">Leaf</tissue>
    </source>
</reference>
<dbReference type="EMBL" id="JADCNL010000001">
    <property type="protein sequence ID" value="KAG0497239.1"/>
    <property type="molecule type" value="Genomic_DNA"/>
</dbReference>
<evidence type="ECO:0000256" key="2">
    <source>
        <dbReference type="ARBA" id="ARBA00004389"/>
    </source>
</evidence>
<dbReference type="GO" id="GO:0005789">
    <property type="term" value="C:endoplasmic reticulum membrane"/>
    <property type="evidence" value="ECO:0007669"/>
    <property type="project" value="UniProtKB-SubCell"/>
</dbReference>
<comment type="catalytic activity">
    <reaction evidence="10">
        <text>L-serine + hexadecanoyl-CoA + H(+) = 3-oxosphinganine + CO2 + CoA</text>
        <dbReference type="Rhea" id="RHEA:14761"/>
        <dbReference type="ChEBI" id="CHEBI:15378"/>
        <dbReference type="ChEBI" id="CHEBI:16526"/>
        <dbReference type="ChEBI" id="CHEBI:33384"/>
        <dbReference type="ChEBI" id="CHEBI:57287"/>
        <dbReference type="ChEBI" id="CHEBI:57379"/>
        <dbReference type="ChEBI" id="CHEBI:58299"/>
        <dbReference type="EC" id="2.3.1.50"/>
    </reaction>
</comment>
<dbReference type="PANTHER" id="PTHR13693">
    <property type="entry name" value="CLASS II AMINOTRANSFERASE/8-AMINO-7-OXONONANOATE SYNTHASE"/>
    <property type="match status" value="1"/>
</dbReference>
<accession>A0A835RSI5</accession>
<evidence type="ECO:0000256" key="10">
    <source>
        <dbReference type="ARBA" id="ARBA00048528"/>
    </source>
</evidence>
<dbReference type="PANTHER" id="PTHR13693:SF3">
    <property type="entry name" value="LD36009P"/>
    <property type="match status" value="1"/>
</dbReference>
<dbReference type="GO" id="GO:0030170">
    <property type="term" value="F:pyridoxal phosphate binding"/>
    <property type="evidence" value="ECO:0007669"/>
    <property type="project" value="InterPro"/>
</dbReference>
<dbReference type="Proteomes" id="UP000636800">
    <property type="component" value="Chromosome 1"/>
</dbReference>
<evidence type="ECO:0000256" key="3">
    <source>
        <dbReference type="ARBA" id="ARBA00004760"/>
    </source>
</evidence>
<feature type="domain" description="Aminotransferase class I/classII large" evidence="12">
    <location>
        <begin position="101"/>
        <end position="450"/>
    </location>
</feature>
<comment type="similarity">
    <text evidence="5 11">Belongs to the class-II pyridoxal-phosphate-dependent aminotransferase family.</text>
</comment>
<evidence type="ECO:0000256" key="4">
    <source>
        <dbReference type="ARBA" id="ARBA00004991"/>
    </source>
</evidence>
<sequence>MVRLPYFSALTTLFSYGLLFAFGQLRDFFRKILDWFKSKDLHGYAPICLGLEDFYTRRLYLRIQDCFNRPIASAPDSWIDVVERYSKDNNKTLHRTSKISKCLNLGSYNYLGFAAADEYCTPQVIESLKKYSPSTCSSRVDGGTTKLHVELEEVVARFVRKPAAIVLGMGYATNSAIIPVLMGKGCLIISDSLNHNSIVNGARGSGAAHLEEVLREQIADGQPRTHRPWKKIIVIVEGIYSMEGELCKLPEIIAVCKKYKAYTYLDEAHSIGAIGKSGRGVCELLGVDTADVDIMMGTFTKSFGSCGGYIAASKEIIQHLRNTCPAHFYATSMSPPAVQQVISAIKVVLGEDGSNRGAQKLSQIRENSNFFRSELSKMGFEVLGDNDSPVMPIMLYNPAKIPAFSRECLRCNVAVVTVAFPATPLLLARARICISASHTREDLIKALEVLSKVGDLVGIKYFPVEPQKDLADETQKKVE</sequence>
<keyword evidence="8 11" id="KW-0663">Pyridoxal phosphate</keyword>
<dbReference type="Pfam" id="PF00155">
    <property type="entry name" value="Aminotran_1_2"/>
    <property type="match status" value="1"/>
</dbReference>
<keyword evidence="7" id="KW-0808">Transferase</keyword>
<dbReference type="InterPro" id="IPR001917">
    <property type="entry name" value="Aminotrans_II_pyridoxalP_BS"/>
</dbReference>
<dbReference type="SUPFAM" id="SSF53383">
    <property type="entry name" value="PLP-dependent transferases"/>
    <property type="match status" value="1"/>
</dbReference>
<dbReference type="InterPro" id="IPR015424">
    <property type="entry name" value="PyrdxlP-dep_Trfase"/>
</dbReference>
<dbReference type="EC" id="2.3.1.50" evidence="6"/>
<keyword evidence="9" id="KW-0746">Sphingolipid metabolism</keyword>
<gene>
    <name evidence="13" type="ORF">HPP92_001930</name>
</gene>
<dbReference type="InterPro" id="IPR050087">
    <property type="entry name" value="AON_synthase_class-II"/>
</dbReference>
<dbReference type="UniPathway" id="UPA00222"/>
<evidence type="ECO:0000256" key="6">
    <source>
        <dbReference type="ARBA" id="ARBA00013220"/>
    </source>
</evidence>
<comment type="pathway">
    <text evidence="3">Lipid metabolism; sphingolipid metabolism.</text>
</comment>
<dbReference type="InterPro" id="IPR015422">
    <property type="entry name" value="PyrdxlP-dep_Trfase_small"/>
</dbReference>
<evidence type="ECO:0000256" key="1">
    <source>
        <dbReference type="ARBA" id="ARBA00001933"/>
    </source>
</evidence>
<keyword evidence="9" id="KW-0443">Lipid metabolism</keyword>
<evidence type="ECO:0000256" key="11">
    <source>
        <dbReference type="RuleBase" id="RU003693"/>
    </source>
</evidence>
<evidence type="ECO:0000256" key="7">
    <source>
        <dbReference type="ARBA" id="ARBA00022679"/>
    </source>
</evidence>
<comment type="subcellular location">
    <subcellularLocation>
        <location evidence="2">Endoplasmic reticulum membrane</location>
        <topology evidence="2">Single-pass membrane protein</topology>
    </subcellularLocation>
</comment>
<dbReference type="Gene3D" id="3.40.640.10">
    <property type="entry name" value="Type I PLP-dependent aspartate aminotransferase-like (Major domain)"/>
    <property type="match status" value="1"/>
</dbReference>
<evidence type="ECO:0000256" key="8">
    <source>
        <dbReference type="ARBA" id="ARBA00022898"/>
    </source>
</evidence>
<organism evidence="13 14">
    <name type="scientific">Vanilla planifolia</name>
    <name type="common">Vanilla</name>
    <dbReference type="NCBI Taxonomy" id="51239"/>
    <lineage>
        <taxon>Eukaryota</taxon>
        <taxon>Viridiplantae</taxon>
        <taxon>Streptophyta</taxon>
        <taxon>Embryophyta</taxon>
        <taxon>Tracheophyta</taxon>
        <taxon>Spermatophyta</taxon>
        <taxon>Magnoliopsida</taxon>
        <taxon>Liliopsida</taxon>
        <taxon>Asparagales</taxon>
        <taxon>Orchidaceae</taxon>
        <taxon>Vanilloideae</taxon>
        <taxon>Vanilleae</taxon>
        <taxon>Vanilla</taxon>
    </lineage>
</organism>
<dbReference type="GO" id="GO:0017059">
    <property type="term" value="C:serine palmitoyltransferase complex"/>
    <property type="evidence" value="ECO:0007669"/>
    <property type="project" value="TreeGrafter"/>
</dbReference>
<dbReference type="AlphaFoldDB" id="A0A835RSI5"/>
<keyword evidence="14" id="KW-1185">Reference proteome</keyword>
<comment type="cofactor">
    <cofactor evidence="1 11">
        <name>pyridoxal 5'-phosphate</name>
        <dbReference type="ChEBI" id="CHEBI:597326"/>
    </cofactor>
</comment>
<evidence type="ECO:0000259" key="12">
    <source>
        <dbReference type="Pfam" id="PF00155"/>
    </source>
</evidence>
<name>A0A835RSI5_VANPL</name>
<dbReference type="Gene3D" id="3.90.1150.10">
    <property type="entry name" value="Aspartate Aminotransferase, domain 1"/>
    <property type="match status" value="1"/>
</dbReference>
<comment type="caution">
    <text evidence="13">The sequence shown here is derived from an EMBL/GenBank/DDBJ whole genome shotgun (WGS) entry which is preliminary data.</text>
</comment>
<dbReference type="GO" id="GO:0046513">
    <property type="term" value="P:ceramide biosynthetic process"/>
    <property type="evidence" value="ECO:0007669"/>
    <property type="project" value="TreeGrafter"/>
</dbReference>
<dbReference type="InterPro" id="IPR015421">
    <property type="entry name" value="PyrdxlP-dep_Trfase_major"/>
</dbReference>
<dbReference type="GO" id="GO:0004758">
    <property type="term" value="F:serine C-palmitoyltransferase activity"/>
    <property type="evidence" value="ECO:0007669"/>
    <property type="project" value="UniProtKB-EC"/>
</dbReference>
<dbReference type="CDD" id="cd06454">
    <property type="entry name" value="KBL_like"/>
    <property type="match status" value="1"/>
</dbReference>
<dbReference type="InterPro" id="IPR004839">
    <property type="entry name" value="Aminotransferase_I/II_large"/>
</dbReference>
<proteinExistence type="inferred from homology"/>
<evidence type="ECO:0000313" key="14">
    <source>
        <dbReference type="Proteomes" id="UP000636800"/>
    </source>
</evidence>
<comment type="pathway">
    <text evidence="4">Sphingolipid metabolism.</text>
</comment>
<dbReference type="OrthoDB" id="1699231at2759"/>
<evidence type="ECO:0000256" key="9">
    <source>
        <dbReference type="ARBA" id="ARBA00022919"/>
    </source>
</evidence>
<dbReference type="GO" id="GO:0046512">
    <property type="term" value="P:sphingosine biosynthetic process"/>
    <property type="evidence" value="ECO:0007669"/>
    <property type="project" value="TreeGrafter"/>
</dbReference>
<protein>
    <recommendedName>
        <fullName evidence="6">serine C-palmitoyltransferase</fullName>
        <ecNumber evidence="6">2.3.1.50</ecNumber>
    </recommendedName>
</protein>
<evidence type="ECO:0000313" key="13">
    <source>
        <dbReference type="EMBL" id="KAG0497239.1"/>
    </source>
</evidence>
<dbReference type="PROSITE" id="PS00599">
    <property type="entry name" value="AA_TRANSFER_CLASS_2"/>
    <property type="match status" value="1"/>
</dbReference>